<protein>
    <submittedName>
        <fullName evidence="8">Unannotated protein</fullName>
    </submittedName>
</protein>
<evidence type="ECO:0000313" key="8">
    <source>
        <dbReference type="EMBL" id="CAB4654443.1"/>
    </source>
</evidence>
<evidence type="ECO:0000256" key="3">
    <source>
        <dbReference type="ARBA" id="ARBA00022692"/>
    </source>
</evidence>
<dbReference type="InterPro" id="IPR018076">
    <property type="entry name" value="T2SS_GspF_dom"/>
</dbReference>
<evidence type="ECO:0000256" key="4">
    <source>
        <dbReference type="ARBA" id="ARBA00022989"/>
    </source>
</evidence>
<keyword evidence="3 6" id="KW-0812">Transmembrane</keyword>
<evidence type="ECO:0000256" key="5">
    <source>
        <dbReference type="ARBA" id="ARBA00023136"/>
    </source>
</evidence>
<gene>
    <name evidence="8" type="ORF">UFOPK2237_00708</name>
</gene>
<feature type="transmembrane region" description="Helical" evidence="6">
    <location>
        <begin position="196"/>
        <end position="215"/>
    </location>
</feature>
<dbReference type="EMBL" id="CAEZWI010000078">
    <property type="protein sequence ID" value="CAB4654443.1"/>
    <property type="molecule type" value="Genomic_DNA"/>
</dbReference>
<dbReference type="PANTHER" id="PTHR35007:SF3">
    <property type="entry name" value="POSSIBLE CONSERVED ALANINE RICH MEMBRANE PROTEIN"/>
    <property type="match status" value="1"/>
</dbReference>
<keyword evidence="4 6" id="KW-1133">Transmembrane helix</keyword>
<dbReference type="PANTHER" id="PTHR35007">
    <property type="entry name" value="INTEGRAL MEMBRANE PROTEIN-RELATED"/>
    <property type="match status" value="1"/>
</dbReference>
<feature type="domain" description="Type II secretion system protein GspF" evidence="7">
    <location>
        <begin position="54"/>
        <end position="178"/>
    </location>
</feature>
<evidence type="ECO:0000256" key="6">
    <source>
        <dbReference type="SAM" id="Phobius"/>
    </source>
</evidence>
<accession>A0A6J6L141</accession>
<evidence type="ECO:0000256" key="1">
    <source>
        <dbReference type="ARBA" id="ARBA00004651"/>
    </source>
</evidence>
<evidence type="ECO:0000259" key="7">
    <source>
        <dbReference type="Pfam" id="PF00482"/>
    </source>
</evidence>
<dbReference type="Pfam" id="PF00482">
    <property type="entry name" value="T2SSF"/>
    <property type="match status" value="1"/>
</dbReference>
<dbReference type="AlphaFoldDB" id="A0A6J6L141"/>
<keyword evidence="5 6" id="KW-0472">Membrane</keyword>
<organism evidence="8">
    <name type="scientific">freshwater metagenome</name>
    <dbReference type="NCBI Taxonomy" id="449393"/>
    <lineage>
        <taxon>unclassified sequences</taxon>
        <taxon>metagenomes</taxon>
        <taxon>ecological metagenomes</taxon>
    </lineage>
</organism>
<name>A0A6J6L141_9ZZZZ</name>
<dbReference type="GO" id="GO:0005886">
    <property type="term" value="C:plasma membrane"/>
    <property type="evidence" value="ECO:0007669"/>
    <property type="project" value="UniProtKB-SubCell"/>
</dbReference>
<reference evidence="8" key="1">
    <citation type="submission" date="2020-05" db="EMBL/GenBank/DDBJ databases">
        <authorList>
            <person name="Chiriac C."/>
            <person name="Salcher M."/>
            <person name="Ghai R."/>
            <person name="Kavagutti S V."/>
        </authorList>
    </citation>
    <scope>NUCLEOTIDE SEQUENCE</scope>
</reference>
<comment type="subcellular location">
    <subcellularLocation>
        <location evidence="1">Cell membrane</location>
        <topology evidence="1">Multi-pass membrane protein</topology>
    </subcellularLocation>
</comment>
<keyword evidence="2" id="KW-1003">Cell membrane</keyword>
<sequence length="225" mass="24496">MGLIVGLLSAIGIVLTWGAIREPMRLRKFKMHGRRKLQMKSKKVPADLWPDVVDDLASAIRAGLSLPQAVIELCNSGPEQLRPAFQMCRDQYQATGDFNAGLNLIAQNLEEPQADKFVASLQIAHEVGGADLGVLLRTLSEVMREELVLRGEIVARQSWTVNGAKLAVAAPWVTALVLSTRDTAANVYMSASGLRMLAACAVISVFAYVAMMKLAELPKEKRLLA</sequence>
<proteinExistence type="predicted"/>
<evidence type="ECO:0000256" key="2">
    <source>
        <dbReference type="ARBA" id="ARBA00022475"/>
    </source>
</evidence>